<dbReference type="Proteomes" id="UP001211987">
    <property type="component" value="Unassembled WGS sequence"/>
</dbReference>
<feature type="chain" id="PRO_5044393482" evidence="1">
    <location>
        <begin position="24"/>
        <end position="305"/>
    </location>
</feature>
<reference evidence="2" key="2">
    <citation type="submission" date="2023-01" db="EMBL/GenBank/DDBJ databases">
        <title>Human gut microbiome strain richness.</title>
        <authorList>
            <person name="Chen-Liaw A."/>
        </authorList>
    </citation>
    <scope>NUCLEOTIDE SEQUENCE</scope>
    <source>
        <strain evidence="2">1001217st2_G6_1001217B_191108</strain>
    </source>
</reference>
<dbReference type="Proteomes" id="UP000261032">
    <property type="component" value="Unassembled WGS sequence"/>
</dbReference>
<comment type="caution">
    <text evidence="3">The sequence shown here is derived from an EMBL/GenBank/DDBJ whole genome shotgun (WGS) entry which is preliminary data.</text>
</comment>
<dbReference type="EMBL" id="QUSL01000004">
    <property type="protein sequence ID" value="RGD86666.1"/>
    <property type="molecule type" value="Genomic_DNA"/>
</dbReference>
<gene>
    <name evidence="3" type="ORF">DXB93_03920</name>
    <name evidence="2" type="ORF">PM738_00370</name>
</gene>
<organism evidence="3 4">
    <name type="scientific">Thomasclavelia ramosa</name>
    <dbReference type="NCBI Taxonomy" id="1547"/>
    <lineage>
        <taxon>Bacteria</taxon>
        <taxon>Bacillati</taxon>
        <taxon>Bacillota</taxon>
        <taxon>Erysipelotrichia</taxon>
        <taxon>Erysipelotrichales</taxon>
        <taxon>Coprobacillaceae</taxon>
        <taxon>Thomasclavelia</taxon>
    </lineage>
</organism>
<evidence type="ECO:0000313" key="2">
    <source>
        <dbReference type="EMBL" id="MDB7082239.1"/>
    </source>
</evidence>
<dbReference type="AlphaFoldDB" id="A0A3E3EFN8"/>
<evidence type="ECO:0000313" key="4">
    <source>
        <dbReference type="Proteomes" id="UP000261032"/>
    </source>
</evidence>
<proteinExistence type="predicted"/>
<dbReference type="RefSeq" id="WP_003536664.1">
    <property type="nucleotide sequence ID" value="NZ_AP031443.1"/>
</dbReference>
<feature type="signal peptide" evidence="1">
    <location>
        <begin position="1"/>
        <end position="23"/>
    </location>
</feature>
<evidence type="ECO:0000256" key="1">
    <source>
        <dbReference type="SAM" id="SignalP"/>
    </source>
</evidence>
<protein>
    <submittedName>
        <fullName evidence="2">GerMN domain-containing protein</fullName>
    </submittedName>
</protein>
<evidence type="ECO:0000313" key="3">
    <source>
        <dbReference type="EMBL" id="RGD86666.1"/>
    </source>
</evidence>
<name>A0A3E3EFN8_9FIRM</name>
<keyword evidence="1" id="KW-0732">Signal</keyword>
<accession>A0A3E3EFN8</accession>
<reference evidence="3 4" key="1">
    <citation type="submission" date="2018-08" db="EMBL/GenBank/DDBJ databases">
        <title>A genome reference for cultivated species of the human gut microbiota.</title>
        <authorList>
            <person name="Zou Y."/>
            <person name="Xue W."/>
            <person name="Luo G."/>
        </authorList>
    </citation>
    <scope>NUCLEOTIDE SEQUENCE [LARGE SCALE GENOMIC DNA]</scope>
    <source>
        <strain evidence="3 4">OM06-4</strain>
    </source>
</reference>
<sequence>MKRKLRNGIIICACLMVCFFCIKQDNNRNEKKNTATMTANYQTVVFRDDKNTLVPIEVDFGAEVEDDTKYRNMIEVMKSNDYEYLGLHPILDSNLQVNAMAINDKSLTFDLSDNLYVNSNQEALDIFEMFSYVFCNGDIEKVNLKIDGNDISTLPNSTVPASCITNQLGINNFEASTNYIYKTTPVVVYNTETINNKEYYVPVTKRIETNENDIDTKVSIMLNEMDYDKPLSLVDQCSLQDGTLSIHLAANILNDNESIDNTLYNRIVKSASHLENVKKVSLFVDNQEIDPVQDVNGEVDNRIKM</sequence>
<dbReference type="EMBL" id="JAQLKE010000001">
    <property type="protein sequence ID" value="MDB7082239.1"/>
    <property type="molecule type" value="Genomic_DNA"/>
</dbReference>
<dbReference type="GeneID" id="64195359"/>